<dbReference type="EMBL" id="JSAB01000004">
    <property type="protein sequence ID" value="RNF32718.1"/>
    <property type="molecule type" value="Genomic_DNA"/>
</dbReference>
<keyword evidence="2" id="KW-1185">Reference proteome</keyword>
<evidence type="ECO:0008006" key="3">
    <source>
        <dbReference type="Google" id="ProtNLM"/>
    </source>
</evidence>
<organism evidence="1 2">
    <name type="scientific">Massilia aurea</name>
    <dbReference type="NCBI Taxonomy" id="373040"/>
    <lineage>
        <taxon>Bacteria</taxon>
        <taxon>Pseudomonadati</taxon>
        <taxon>Pseudomonadota</taxon>
        <taxon>Betaproteobacteria</taxon>
        <taxon>Burkholderiales</taxon>
        <taxon>Oxalobacteraceae</taxon>
        <taxon>Telluria group</taxon>
        <taxon>Massilia</taxon>
    </lineage>
</organism>
<dbReference type="Pfam" id="PF08748">
    <property type="entry name" value="Phage_TAC_4"/>
    <property type="match status" value="1"/>
</dbReference>
<sequence length="149" mass="16402">MVKASKIVLGKRPEAFTKDVTFPMLDGGEGCMSITYKYRSKSEFAAFYDAFQARLSAEAETEIARFKAAEEAAEKNNEPAPKFSITQSDIIARQAKVSIEFILESVEGWNLEVPFDREAIAELVDTVPAAVKAIIGDYQTAINEGRLGN</sequence>
<comment type="caution">
    <text evidence="1">The sequence shown here is derived from an EMBL/GenBank/DDBJ whole genome shotgun (WGS) entry which is preliminary data.</text>
</comment>
<accession>A0A422QRS4</accession>
<proteinExistence type="predicted"/>
<reference evidence="1" key="1">
    <citation type="submission" date="2014-10" db="EMBL/GenBank/DDBJ databases">
        <title>Massilia sp. genome.</title>
        <authorList>
            <person name="Xu B."/>
            <person name="Dai L."/>
            <person name="Huang Z."/>
        </authorList>
    </citation>
    <scope>NUCLEOTIDE SEQUENCE [LARGE SCALE GENOMIC DNA]</scope>
    <source>
        <strain evidence="1">CFS-1</strain>
    </source>
</reference>
<gene>
    <name evidence="1" type="ORF">NM04_00505</name>
</gene>
<dbReference type="InterPro" id="IPR014859">
    <property type="entry name" value="Phage_TAC_4"/>
</dbReference>
<dbReference type="AlphaFoldDB" id="A0A422QRS4"/>
<name>A0A422QRS4_9BURK</name>
<protein>
    <recommendedName>
        <fullName evidence="3">Tail assembly chaperone</fullName>
    </recommendedName>
</protein>
<dbReference type="RefSeq" id="WP_123067599.1">
    <property type="nucleotide sequence ID" value="NZ_JSAB01000004.1"/>
</dbReference>
<dbReference type="OrthoDB" id="8819903at2"/>
<dbReference type="Proteomes" id="UP000283254">
    <property type="component" value="Unassembled WGS sequence"/>
</dbReference>
<evidence type="ECO:0000313" key="1">
    <source>
        <dbReference type="EMBL" id="RNF32718.1"/>
    </source>
</evidence>
<evidence type="ECO:0000313" key="2">
    <source>
        <dbReference type="Proteomes" id="UP000283254"/>
    </source>
</evidence>